<keyword evidence="1" id="KW-1133">Transmembrane helix</keyword>
<keyword evidence="1" id="KW-0472">Membrane</keyword>
<reference evidence="2" key="1">
    <citation type="submission" date="2021-07" db="EMBL/GenBank/DDBJ databases">
        <authorList>
            <person name="Branca A.L. A."/>
        </authorList>
    </citation>
    <scope>NUCLEOTIDE SEQUENCE</scope>
</reference>
<evidence type="ECO:0000313" key="3">
    <source>
        <dbReference type="Proteomes" id="UP001152649"/>
    </source>
</evidence>
<organism evidence="2 3">
    <name type="scientific">Penicillium salamii</name>
    <dbReference type="NCBI Taxonomy" id="1612424"/>
    <lineage>
        <taxon>Eukaryota</taxon>
        <taxon>Fungi</taxon>
        <taxon>Dikarya</taxon>
        <taxon>Ascomycota</taxon>
        <taxon>Pezizomycotina</taxon>
        <taxon>Eurotiomycetes</taxon>
        <taxon>Eurotiomycetidae</taxon>
        <taxon>Eurotiales</taxon>
        <taxon>Aspergillaceae</taxon>
        <taxon>Penicillium</taxon>
    </lineage>
</organism>
<keyword evidence="3" id="KW-1185">Reference proteome</keyword>
<proteinExistence type="predicted"/>
<keyword evidence="1" id="KW-0812">Transmembrane</keyword>
<evidence type="ECO:0000256" key="1">
    <source>
        <dbReference type="SAM" id="Phobius"/>
    </source>
</evidence>
<dbReference type="Proteomes" id="UP001152649">
    <property type="component" value="Unassembled WGS sequence"/>
</dbReference>
<dbReference type="AlphaFoldDB" id="A0A9W4IDI1"/>
<accession>A0A9W4IDI1</accession>
<evidence type="ECO:0008006" key="4">
    <source>
        <dbReference type="Google" id="ProtNLM"/>
    </source>
</evidence>
<comment type="caution">
    <text evidence="2">The sequence shown here is derived from an EMBL/GenBank/DDBJ whole genome shotgun (WGS) entry which is preliminary data.</text>
</comment>
<name>A0A9W4IDI1_9EURO</name>
<dbReference type="OrthoDB" id="4236251at2759"/>
<dbReference type="EMBL" id="CAJVPG010000033">
    <property type="protein sequence ID" value="CAG8265790.1"/>
    <property type="molecule type" value="Genomic_DNA"/>
</dbReference>
<gene>
    <name evidence="2" type="ORF">PSALAMII_LOCUS1048</name>
</gene>
<sequence>MHRVSPLTYLVSGVLSTGLTGTEVHCSPSELLTVMPPMGQNCSSYLDPYISAFHGKLINPESLADCKICPLSSTDQFLAALDIHYSDHKRNIGILFAYVGFNVVGAVVLYWLFRVPRRSRKAQA</sequence>
<evidence type="ECO:0000313" key="2">
    <source>
        <dbReference type="EMBL" id="CAG8265790.1"/>
    </source>
</evidence>
<protein>
    <recommendedName>
        <fullName evidence="4">ABC transporter</fullName>
    </recommendedName>
</protein>
<feature type="transmembrane region" description="Helical" evidence="1">
    <location>
        <begin position="92"/>
        <end position="113"/>
    </location>
</feature>